<dbReference type="RefSeq" id="WP_141922568.1">
    <property type="nucleotide sequence ID" value="NZ_VFQC01000001.1"/>
</dbReference>
<proteinExistence type="predicted"/>
<evidence type="ECO:0000256" key="1">
    <source>
        <dbReference type="SAM" id="MobiDB-lite"/>
    </source>
</evidence>
<dbReference type="SUPFAM" id="SSF53335">
    <property type="entry name" value="S-adenosyl-L-methionine-dependent methyltransferases"/>
    <property type="match status" value="1"/>
</dbReference>
<dbReference type="Pfam" id="PF04672">
    <property type="entry name" value="Methyltransf_19"/>
    <property type="match status" value="1"/>
</dbReference>
<accession>A0A543NHS5</accession>
<sequence length="236" mass="25160">MTDERRALHTDPERPAAEIPSPRVIDMETHRPRPGAGAEPVGNAEEKRGFLRRVVAYLAADAGVRQFIDMGSRLPVREVVQQVADAHVATARIVYVDPEGTVPLRGRAHARGEAVSVVAAGSGPHELAERLQQRGLVDFRLPAAALLVDSGCFPESVMRGGDLVPALYEVMPSGSYLAMAREPDSADTARTTLTAAVFSPFTLLAPGVADLAWWPYPDHEVASAGTGIPAGVGRKE</sequence>
<protein>
    <submittedName>
        <fullName evidence="2">S-adenosyl methyltransferase</fullName>
    </submittedName>
</protein>
<keyword evidence="2" id="KW-0808">Transferase</keyword>
<dbReference type="Proteomes" id="UP000317422">
    <property type="component" value="Unassembled WGS sequence"/>
</dbReference>
<feature type="compositionally biased region" description="Basic and acidic residues" evidence="1">
    <location>
        <begin position="1"/>
        <end position="16"/>
    </location>
</feature>
<feature type="region of interest" description="Disordered" evidence="1">
    <location>
        <begin position="1"/>
        <end position="44"/>
    </location>
</feature>
<reference evidence="2 3" key="1">
    <citation type="submission" date="2019-06" db="EMBL/GenBank/DDBJ databases">
        <title>Sequencing the genomes of 1000 actinobacteria strains.</title>
        <authorList>
            <person name="Klenk H.-P."/>
        </authorList>
    </citation>
    <scope>NUCLEOTIDE SEQUENCE [LARGE SCALE GENOMIC DNA]</scope>
    <source>
        <strain evidence="2 3">DSM 45015</strain>
    </source>
</reference>
<keyword evidence="2" id="KW-0489">Methyltransferase</keyword>
<dbReference type="GO" id="GO:0008168">
    <property type="term" value="F:methyltransferase activity"/>
    <property type="evidence" value="ECO:0007669"/>
    <property type="project" value="UniProtKB-KW"/>
</dbReference>
<keyword evidence="3" id="KW-1185">Reference proteome</keyword>
<dbReference type="Gene3D" id="3.40.50.150">
    <property type="entry name" value="Vaccinia Virus protein VP39"/>
    <property type="match status" value="1"/>
</dbReference>
<dbReference type="InterPro" id="IPR006764">
    <property type="entry name" value="SAM_dep_MeTrfase_SAV2177_type"/>
</dbReference>
<organism evidence="2 3">
    <name type="scientific">Haloactinospora alba</name>
    <dbReference type="NCBI Taxonomy" id="405555"/>
    <lineage>
        <taxon>Bacteria</taxon>
        <taxon>Bacillati</taxon>
        <taxon>Actinomycetota</taxon>
        <taxon>Actinomycetes</taxon>
        <taxon>Streptosporangiales</taxon>
        <taxon>Nocardiopsidaceae</taxon>
        <taxon>Haloactinospora</taxon>
    </lineage>
</organism>
<name>A0A543NHS5_9ACTN</name>
<dbReference type="OrthoDB" id="3424493at2"/>
<dbReference type="GO" id="GO:0032259">
    <property type="term" value="P:methylation"/>
    <property type="evidence" value="ECO:0007669"/>
    <property type="project" value="UniProtKB-KW"/>
</dbReference>
<dbReference type="AlphaFoldDB" id="A0A543NHS5"/>
<gene>
    <name evidence="2" type="ORF">FHX37_1215</name>
</gene>
<evidence type="ECO:0000313" key="3">
    <source>
        <dbReference type="Proteomes" id="UP000317422"/>
    </source>
</evidence>
<comment type="caution">
    <text evidence="2">The sequence shown here is derived from an EMBL/GenBank/DDBJ whole genome shotgun (WGS) entry which is preliminary data.</text>
</comment>
<evidence type="ECO:0000313" key="2">
    <source>
        <dbReference type="EMBL" id="TQN31314.1"/>
    </source>
</evidence>
<dbReference type="EMBL" id="VFQC01000001">
    <property type="protein sequence ID" value="TQN31314.1"/>
    <property type="molecule type" value="Genomic_DNA"/>
</dbReference>
<dbReference type="InterPro" id="IPR029063">
    <property type="entry name" value="SAM-dependent_MTases_sf"/>
</dbReference>